<dbReference type="InterPro" id="IPR036869">
    <property type="entry name" value="J_dom_sf"/>
</dbReference>
<dbReference type="GO" id="GO:0001671">
    <property type="term" value="F:ATPase activator activity"/>
    <property type="evidence" value="ECO:0007669"/>
    <property type="project" value="TreeGrafter"/>
</dbReference>
<reference evidence="3" key="1">
    <citation type="journal article" date="2014" name="Nat. Genet.">
        <title>Genome and transcriptome of the porcine whipworm Trichuris suis.</title>
        <authorList>
            <person name="Jex A.R."/>
            <person name="Nejsum P."/>
            <person name="Schwarz E.M."/>
            <person name="Hu L."/>
            <person name="Young N.D."/>
            <person name="Hall R.S."/>
            <person name="Korhonen P.K."/>
            <person name="Liao S."/>
            <person name="Thamsborg S."/>
            <person name="Xia J."/>
            <person name="Xu P."/>
            <person name="Wang S."/>
            <person name="Scheerlinck J.P."/>
            <person name="Hofmann A."/>
            <person name="Sternberg P.W."/>
            <person name="Wang J."/>
            <person name="Gasser R.B."/>
        </authorList>
    </citation>
    <scope>NUCLEOTIDE SEQUENCE [LARGE SCALE GENOMIC DNA]</scope>
    <source>
        <strain evidence="3">DCEP-RM93F</strain>
    </source>
</reference>
<dbReference type="Pfam" id="PF00226">
    <property type="entry name" value="DnaJ"/>
    <property type="match status" value="1"/>
</dbReference>
<protein>
    <recommendedName>
        <fullName evidence="2">J domain-containing protein</fullName>
    </recommendedName>
</protein>
<gene>
    <name evidence="3" type="ORF">M514_09157</name>
</gene>
<name>A0A085MZQ1_9BILA</name>
<feature type="domain" description="J" evidence="2">
    <location>
        <begin position="77"/>
        <end position="140"/>
    </location>
</feature>
<dbReference type="CDD" id="cd06257">
    <property type="entry name" value="DnaJ"/>
    <property type="match status" value="1"/>
</dbReference>
<sequence>MLANRQSILLVQDRSATRVELSKVYYVRPRLAFSKCRENCKQPLGDHGKKELTYTPGAGWLRRKVSFSFPPHGHMSSLYDALSCESTSSAEELKRAYRRALLLTHPDRSNGVDSCLFQKVVQAWTVLRDPVSRRAYDCWLREQRLRRKCCLNNGKCTISELLDKRVNQGSVSIDCHCGGCYLLSLTDRQYGCDYVCVPCSNCSLCFHFYV</sequence>
<evidence type="ECO:0000313" key="3">
    <source>
        <dbReference type="EMBL" id="KFD62697.1"/>
    </source>
</evidence>
<dbReference type="Proteomes" id="UP000030758">
    <property type="component" value="Unassembled WGS sequence"/>
</dbReference>
<accession>A0A085MZQ1</accession>
<dbReference type="SMART" id="SM00271">
    <property type="entry name" value="DnaJ"/>
    <property type="match status" value="1"/>
</dbReference>
<dbReference type="EMBL" id="KL367589">
    <property type="protein sequence ID" value="KFD62697.1"/>
    <property type="molecule type" value="Genomic_DNA"/>
</dbReference>
<keyword evidence="1" id="KW-0862">Zinc</keyword>
<evidence type="ECO:0000259" key="2">
    <source>
        <dbReference type="PROSITE" id="PS50076"/>
    </source>
</evidence>
<organism evidence="3">
    <name type="scientific">Trichuris suis</name>
    <name type="common">pig whipworm</name>
    <dbReference type="NCBI Taxonomy" id="68888"/>
    <lineage>
        <taxon>Eukaryota</taxon>
        <taxon>Metazoa</taxon>
        <taxon>Ecdysozoa</taxon>
        <taxon>Nematoda</taxon>
        <taxon>Enoplea</taxon>
        <taxon>Dorylaimia</taxon>
        <taxon>Trichinellida</taxon>
        <taxon>Trichuridae</taxon>
        <taxon>Trichuris</taxon>
    </lineage>
</organism>
<dbReference type="PANTHER" id="PTHR45255:SF1">
    <property type="entry name" value="DNAJ HOMOLOG SUBFAMILY C MEMBER 24"/>
    <property type="match status" value="1"/>
</dbReference>
<dbReference type="AlphaFoldDB" id="A0A085MZQ1"/>
<evidence type="ECO:0000256" key="1">
    <source>
        <dbReference type="ARBA" id="ARBA00022833"/>
    </source>
</evidence>
<dbReference type="InterPro" id="IPR001623">
    <property type="entry name" value="DnaJ_domain"/>
</dbReference>
<dbReference type="PANTHER" id="PTHR45255">
    <property type="entry name" value="DNAJ HOMOLOG SUBFAMILY C MEMBER 24"/>
    <property type="match status" value="1"/>
</dbReference>
<dbReference type="PROSITE" id="PS50076">
    <property type="entry name" value="DNAJ_2"/>
    <property type="match status" value="1"/>
</dbReference>
<dbReference type="Gene3D" id="1.10.287.110">
    <property type="entry name" value="DnaJ domain"/>
    <property type="match status" value="1"/>
</dbReference>
<dbReference type="SUPFAM" id="SSF46565">
    <property type="entry name" value="Chaperone J-domain"/>
    <property type="match status" value="1"/>
</dbReference>
<proteinExistence type="predicted"/>
<dbReference type="GO" id="GO:0008198">
    <property type="term" value="F:ferrous iron binding"/>
    <property type="evidence" value="ECO:0007669"/>
    <property type="project" value="TreeGrafter"/>
</dbReference>